<keyword evidence="7" id="KW-1185">Reference proteome</keyword>
<comment type="similarity">
    <text evidence="1">Belongs to the UDP-glycosyltransferase family.</text>
</comment>
<dbReference type="PANTHER" id="PTHR48043">
    <property type="entry name" value="EG:EG0003.4 PROTEIN-RELATED"/>
    <property type="match status" value="1"/>
</dbReference>
<dbReference type="GO" id="GO:0015020">
    <property type="term" value="F:glucuronosyltransferase activity"/>
    <property type="evidence" value="ECO:0007669"/>
    <property type="project" value="UniProtKB-EC"/>
</dbReference>
<keyword evidence="5" id="KW-0732">Signal</keyword>
<sequence>MESFVNIAKKFSNYHFIIRIDKYDVDKHSRPRAFITHAGYNGIMEAAHDGVPLITILFVRLDQITIRSKPRNYVKKLKLLLINYNRPLRKHRNVHITNGRAVELNNWGILLNKMYFKNAPEKVKETLRTIVTTNRYKIVAERISALI</sequence>
<dbReference type="Gene3D" id="3.40.50.2000">
    <property type="entry name" value="Glycogen Phosphorylase B"/>
    <property type="match status" value="1"/>
</dbReference>
<evidence type="ECO:0000256" key="3">
    <source>
        <dbReference type="ARBA" id="ARBA00022676"/>
    </source>
</evidence>
<dbReference type="PANTHER" id="PTHR48043:SF143">
    <property type="entry name" value="UDP-GLUCURONOSYLTRANSFERASE"/>
    <property type="match status" value="1"/>
</dbReference>
<dbReference type="InterPro" id="IPR002213">
    <property type="entry name" value="UDP_glucos_trans"/>
</dbReference>
<organism evidence="7 8">
    <name type="scientific">Heterorhabditis bacteriophora</name>
    <name type="common">Entomopathogenic nematode worm</name>
    <dbReference type="NCBI Taxonomy" id="37862"/>
    <lineage>
        <taxon>Eukaryota</taxon>
        <taxon>Metazoa</taxon>
        <taxon>Ecdysozoa</taxon>
        <taxon>Nematoda</taxon>
        <taxon>Chromadorea</taxon>
        <taxon>Rhabditida</taxon>
        <taxon>Rhabditina</taxon>
        <taxon>Rhabditomorpha</taxon>
        <taxon>Strongyloidea</taxon>
        <taxon>Heterorhabditidae</taxon>
        <taxon>Heterorhabditis</taxon>
    </lineage>
</organism>
<dbReference type="EC" id="2.4.1.17" evidence="2"/>
<name>A0A1I7XEE6_HETBA</name>
<accession>A0A1I7XEE6</accession>
<evidence type="ECO:0000256" key="5">
    <source>
        <dbReference type="ARBA" id="ARBA00022729"/>
    </source>
</evidence>
<dbReference type="InterPro" id="IPR050271">
    <property type="entry name" value="UDP-glycosyltransferase"/>
</dbReference>
<reference evidence="8" key="1">
    <citation type="submission" date="2016-11" db="UniProtKB">
        <authorList>
            <consortium name="WormBaseParasite"/>
        </authorList>
    </citation>
    <scope>IDENTIFICATION</scope>
</reference>
<proteinExistence type="inferred from homology"/>
<comment type="catalytic activity">
    <reaction evidence="6">
        <text>glucuronate acceptor + UDP-alpha-D-glucuronate = acceptor beta-D-glucuronoside + UDP + H(+)</text>
        <dbReference type="Rhea" id="RHEA:21032"/>
        <dbReference type="ChEBI" id="CHEBI:15378"/>
        <dbReference type="ChEBI" id="CHEBI:58052"/>
        <dbReference type="ChEBI" id="CHEBI:58223"/>
        <dbReference type="ChEBI" id="CHEBI:132367"/>
        <dbReference type="ChEBI" id="CHEBI:132368"/>
        <dbReference type="EC" id="2.4.1.17"/>
    </reaction>
</comment>
<dbReference type="AlphaFoldDB" id="A0A1I7XEE6"/>
<evidence type="ECO:0000313" key="8">
    <source>
        <dbReference type="WBParaSite" id="Hba_15712"/>
    </source>
</evidence>
<evidence type="ECO:0000256" key="2">
    <source>
        <dbReference type="ARBA" id="ARBA00012544"/>
    </source>
</evidence>
<evidence type="ECO:0000256" key="4">
    <source>
        <dbReference type="ARBA" id="ARBA00022679"/>
    </source>
</evidence>
<protein>
    <recommendedName>
        <fullName evidence="2">glucuronosyltransferase</fullName>
        <ecNumber evidence="2">2.4.1.17</ecNumber>
    </recommendedName>
</protein>
<dbReference type="Proteomes" id="UP000095283">
    <property type="component" value="Unplaced"/>
</dbReference>
<dbReference type="WBParaSite" id="Hba_15712">
    <property type="protein sequence ID" value="Hba_15712"/>
    <property type="gene ID" value="Hba_15712"/>
</dbReference>
<keyword evidence="3" id="KW-0328">Glycosyltransferase</keyword>
<evidence type="ECO:0000256" key="1">
    <source>
        <dbReference type="ARBA" id="ARBA00009995"/>
    </source>
</evidence>
<dbReference type="Pfam" id="PF00201">
    <property type="entry name" value="UDPGT"/>
    <property type="match status" value="1"/>
</dbReference>
<evidence type="ECO:0000256" key="6">
    <source>
        <dbReference type="ARBA" id="ARBA00047475"/>
    </source>
</evidence>
<keyword evidence="4" id="KW-0808">Transferase</keyword>
<dbReference type="SUPFAM" id="SSF53756">
    <property type="entry name" value="UDP-Glycosyltransferase/glycogen phosphorylase"/>
    <property type="match status" value="1"/>
</dbReference>
<evidence type="ECO:0000313" key="7">
    <source>
        <dbReference type="Proteomes" id="UP000095283"/>
    </source>
</evidence>